<keyword evidence="3" id="KW-1185">Reference proteome</keyword>
<feature type="domain" description="SnoaL-like" evidence="1">
    <location>
        <begin position="8"/>
        <end position="126"/>
    </location>
</feature>
<sequence length="137" mass="14609">MTTTLTPQDRTAITELLARHGHLVDAGDLDRLGELFTDDAVHDFTDLGLPAPVHGTAALRQAALDLGEGNPVGHHITNIVLEPITADRVHARSKGIGINADGTCASVTYDDTIARTAHGWRITRRTARAHRKPLGAG</sequence>
<dbReference type="RefSeq" id="WP_344594136.1">
    <property type="nucleotide sequence ID" value="NZ_BAAARW010000024.1"/>
</dbReference>
<dbReference type="InterPro" id="IPR037401">
    <property type="entry name" value="SnoaL-like"/>
</dbReference>
<dbReference type="InterPro" id="IPR032710">
    <property type="entry name" value="NTF2-like_dom_sf"/>
</dbReference>
<proteinExistence type="predicted"/>
<evidence type="ECO:0000313" key="3">
    <source>
        <dbReference type="Proteomes" id="UP001501231"/>
    </source>
</evidence>
<accession>A0ABN3JUP3</accession>
<organism evidence="2 3">
    <name type="scientific">Actinomadura vinacea</name>
    <dbReference type="NCBI Taxonomy" id="115336"/>
    <lineage>
        <taxon>Bacteria</taxon>
        <taxon>Bacillati</taxon>
        <taxon>Actinomycetota</taxon>
        <taxon>Actinomycetes</taxon>
        <taxon>Streptosporangiales</taxon>
        <taxon>Thermomonosporaceae</taxon>
        <taxon>Actinomadura</taxon>
    </lineage>
</organism>
<dbReference type="CDD" id="cd00531">
    <property type="entry name" value="NTF2_like"/>
    <property type="match status" value="1"/>
</dbReference>
<dbReference type="Proteomes" id="UP001501231">
    <property type="component" value="Unassembled WGS sequence"/>
</dbReference>
<name>A0ABN3JUP3_9ACTN</name>
<gene>
    <name evidence="2" type="ORF">GCM10010191_64890</name>
</gene>
<dbReference type="EMBL" id="BAAARW010000024">
    <property type="protein sequence ID" value="GAA2440277.1"/>
    <property type="molecule type" value="Genomic_DNA"/>
</dbReference>
<evidence type="ECO:0000313" key="2">
    <source>
        <dbReference type="EMBL" id="GAA2440277.1"/>
    </source>
</evidence>
<protein>
    <recommendedName>
        <fullName evidence="1">SnoaL-like domain-containing protein</fullName>
    </recommendedName>
</protein>
<dbReference type="Pfam" id="PF13577">
    <property type="entry name" value="SnoaL_4"/>
    <property type="match status" value="1"/>
</dbReference>
<reference evidence="2 3" key="1">
    <citation type="journal article" date="2019" name="Int. J. Syst. Evol. Microbiol.">
        <title>The Global Catalogue of Microorganisms (GCM) 10K type strain sequencing project: providing services to taxonomists for standard genome sequencing and annotation.</title>
        <authorList>
            <consortium name="The Broad Institute Genomics Platform"/>
            <consortium name="The Broad Institute Genome Sequencing Center for Infectious Disease"/>
            <person name="Wu L."/>
            <person name="Ma J."/>
        </authorList>
    </citation>
    <scope>NUCLEOTIDE SEQUENCE [LARGE SCALE GENOMIC DNA]</scope>
    <source>
        <strain evidence="2 3">JCM 3325</strain>
    </source>
</reference>
<evidence type="ECO:0000259" key="1">
    <source>
        <dbReference type="Pfam" id="PF13577"/>
    </source>
</evidence>
<dbReference type="SUPFAM" id="SSF54427">
    <property type="entry name" value="NTF2-like"/>
    <property type="match status" value="1"/>
</dbReference>
<comment type="caution">
    <text evidence="2">The sequence shown here is derived from an EMBL/GenBank/DDBJ whole genome shotgun (WGS) entry which is preliminary data.</text>
</comment>
<dbReference type="Gene3D" id="3.10.450.50">
    <property type="match status" value="1"/>
</dbReference>